<dbReference type="Gene3D" id="3.30.565.10">
    <property type="entry name" value="Histidine kinase-like ATPase, C-terminal domain"/>
    <property type="match status" value="1"/>
</dbReference>
<feature type="transmembrane region" description="Helical" evidence="10">
    <location>
        <begin position="124"/>
        <end position="144"/>
    </location>
</feature>
<dbReference type="RefSeq" id="WP_341743173.1">
    <property type="nucleotide sequence ID" value="NZ_CP151406.1"/>
</dbReference>
<dbReference type="Gene3D" id="1.10.287.130">
    <property type="match status" value="1"/>
</dbReference>
<dbReference type="SUPFAM" id="SSF55874">
    <property type="entry name" value="ATPase domain of HSP90 chaperone/DNA topoisomerase II/histidine kinase"/>
    <property type="match status" value="1"/>
</dbReference>
<keyword evidence="5" id="KW-0597">Phosphoprotein</keyword>
<keyword evidence="6" id="KW-0808">Transferase</keyword>
<dbReference type="Pfam" id="PF25323">
    <property type="entry name" value="6TM_PilS"/>
    <property type="match status" value="1"/>
</dbReference>
<accession>A0ABZ2XCT9</accession>
<evidence type="ECO:0000256" key="8">
    <source>
        <dbReference type="ARBA" id="ARBA00022777"/>
    </source>
</evidence>
<dbReference type="PANTHER" id="PTHR44936:SF10">
    <property type="entry name" value="SENSOR PROTEIN RSTB"/>
    <property type="match status" value="1"/>
</dbReference>
<feature type="transmembrane region" description="Helical" evidence="10">
    <location>
        <begin position="79"/>
        <end position="97"/>
    </location>
</feature>
<comment type="subcellular location">
    <subcellularLocation>
        <location evidence="2">Cell membrane</location>
        <topology evidence="2">Multi-pass membrane protein</topology>
    </subcellularLocation>
</comment>
<dbReference type="InterPro" id="IPR005467">
    <property type="entry name" value="His_kinase_dom"/>
</dbReference>
<dbReference type="Pfam" id="PF02518">
    <property type="entry name" value="HATPase_c"/>
    <property type="match status" value="1"/>
</dbReference>
<evidence type="ECO:0000256" key="3">
    <source>
        <dbReference type="ARBA" id="ARBA00012438"/>
    </source>
</evidence>
<evidence type="ECO:0000256" key="9">
    <source>
        <dbReference type="ARBA" id="ARBA00022840"/>
    </source>
</evidence>
<keyword evidence="7" id="KW-0547">Nucleotide-binding</keyword>
<dbReference type="PROSITE" id="PS50109">
    <property type="entry name" value="HIS_KIN"/>
    <property type="match status" value="1"/>
</dbReference>
<dbReference type="PANTHER" id="PTHR44936">
    <property type="entry name" value="SENSOR PROTEIN CREC"/>
    <property type="match status" value="1"/>
</dbReference>
<keyword evidence="10" id="KW-0472">Membrane</keyword>
<dbReference type="EMBL" id="CP151406">
    <property type="protein sequence ID" value="WZJ20449.1"/>
    <property type="molecule type" value="Genomic_DNA"/>
</dbReference>
<feature type="transmembrane region" description="Helical" evidence="10">
    <location>
        <begin position="156"/>
        <end position="177"/>
    </location>
</feature>
<sequence>MPILYHAADSKEYLVNLRRLFALRWAMLALMALTVLIAPGLLDLVLPQPAMLAILAVAAVLNALGHRHAGQQSATAHELFSQLLLDICTLSALLFFSGGATNPLVSLLLPPVAIAALGLPRHLVILVGSAAILAYSLLMLFYLPLPITDVSRATQLHLIGMWLTFTVSAILIGWIILRMSQLIRDRDAELAEAREQALRDERVTAMGTLAAGAAHELGTPLATMSLIVGELANDRQLPEAVREDLGLLRQQIAACKEIVGGLARRADAAQNDTPEQQACDRWLDRLRQKWHALRPQTTSKLIIDSAGPAPQIAIDPRLEQALLNLFNNAANACPQTLEITLSWDRQALSIAIRDRGPGFPPAVLALGGRQELPAHEGGSGVGLMLTATAIGQLGGRLELSNPDDGGARARIVLPIAENP</sequence>
<dbReference type="GO" id="GO:0005524">
    <property type="term" value="F:ATP binding"/>
    <property type="evidence" value="ECO:0007669"/>
    <property type="project" value="UniProtKB-KW"/>
</dbReference>
<proteinExistence type="predicted"/>
<dbReference type="InterPro" id="IPR036890">
    <property type="entry name" value="HATPase_C_sf"/>
</dbReference>
<evidence type="ECO:0000256" key="7">
    <source>
        <dbReference type="ARBA" id="ARBA00022741"/>
    </source>
</evidence>
<dbReference type="InterPro" id="IPR003594">
    <property type="entry name" value="HATPase_dom"/>
</dbReference>
<evidence type="ECO:0000256" key="1">
    <source>
        <dbReference type="ARBA" id="ARBA00000085"/>
    </source>
</evidence>
<dbReference type="InterPro" id="IPR003661">
    <property type="entry name" value="HisK_dim/P_dom"/>
</dbReference>
<keyword evidence="9 12" id="KW-0067">ATP-binding</keyword>
<dbReference type="InterPro" id="IPR036097">
    <property type="entry name" value="HisK_dim/P_sf"/>
</dbReference>
<feature type="domain" description="Histidine kinase" evidence="11">
    <location>
        <begin position="212"/>
        <end position="417"/>
    </location>
</feature>
<dbReference type="SMART" id="SM00387">
    <property type="entry name" value="HATPase_c"/>
    <property type="match status" value="1"/>
</dbReference>
<name>A0ABZ2XCT9_9RHOO</name>
<protein>
    <recommendedName>
        <fullName evidence="3">histidine kinase</fullName>
        <ecNumber evidence="3">2.7.13.3</ecNumber>
    </recommendedName>
</protein>
<evidence type="ECO:0000256" key="2">
    <source>
        <dbReference type="ARBA" id="ARBA00004651"/>
    </source>
</evidence>
<keyword evidence="13" id="KW-1185">Reference proteome</keyword>
<dbReference type="SMART" id="SM00388">
    <property type="entry name" value="HisKA"/>
    <property type="match status" value="1"/>
</dbReference>
<keyword evidence="4" id="KW-1003">Cell membrane</keyword>
<dbReference type="SUPFAM" id="SSF47384">
    <property type="entry name" value="Homodimeric domain of signal transducing histidine kinase"/>
    <property type="match status" value="1"/>
</dbReference>
<feature type="transmembrane region" description="Helical" evidence="10">
    <location>
        <begin position="21"/>
        <end position="42"/>
    </location>
</feature>
<evidence type="ECO:0000313" key="13">
    <source>
        <dbReference type="Proteomes" id="UP001479520"/>
    </source>
</evidence>
<keyword evidence="10" id="KW-1133">Transmembrane helix</keyword>
<evidence type="ECO:0000256" key="6">
    <source>
        <dbReference type="ARBA" id="ARBA00022679"/>
    </source>
</evidence>
<evidence type="ECO:0000256" key="10">
    <source>
        <dbReference type="SAM" id="Phobius"/>
    </source>
</evidence>
<dbReference type="InterPro" id="IPR004358">
    <property type="entry name" value="Sig_transdc_His_kin-like_C"/>
</dbReference>
<reference evidence="12 13" key="1">
    <citation type="submission" date="2024-04" db="EMBL/GenBank/DDBJ databases">
        <title>Dissimilatory iodate-reducing microorganisms contribute to the enrichment of iodine in groundwater.</title>
        <authorList>
            <person name="Jiang Z."/>
        </authorList>
    </citation>
    <scope>NUCLEOTIDE SEQUENCE [LARGE SCALE GENOMIC DNA]</scope>
    <source>
        <strain evidence="12 13">NCP973</strain>
    </source>
</reference>
<evidence type="ECO:0000259" key="11">
    <source>
        <dbReference type="PROSITE" id="PS50109"/>
    </source>
</evidence>
<evidence type="ECO:0000313" key="12">
    <source>
        <dbReference type="EMBL" id="WZJ20449.1"/>
    </source>
</evidence>
<dbReference type="PRINTS" id="PR00344">
    <property type="entry name" value="BCTRLSENSOR"/>
</dbReference>
<evidence type="ECO:0000256" key="5">
    <source>
        <dbReference type="ARBA" id="ARBA00022553"/>
    </source>
</evidence>
<keyword evidence="10" id="KW-0812">Transmembrane</keyword>
<evidence type="ECO:0000256" key="4">
    <source>
        <dbReference type="ARBA" id="ARBA00022475"/>
    </source>
</evidence>
<comment type="catalytic activity">
    <reaction evidence="1">
        <text>ATP + protein L-histidine = ADP + protein N-phospho-L-histidine.</text>
        <dbReference type="EC" id="2.7.13.3"/>
    </reaction>
</comment>
<gene>
    <name evidence="12" type="ORF">AADV58_10840</name>
</gene>
<dbReference type="CDD" id="cd00082">
    <property type="entry name" value="HisKA"/>
    <property type="match status" value="1"/>
</dbReference>
<feature type="transmembrane region" description="Helical" evidence="10">
    <location>
        <begin position="48"/>
        <end position="67"/>
    </location>
</feature>
<keyword evidence="8" id="KW-0418">Kinase</keyword>
<organism evidence="12 13">
    <name type="scientific">Azonexus hydrophilus</name>
    <dbReference type="NCBI Taxonomy" id="418702"/>
    <lineage>
        <taxon>Bacteria</taxon>
        <taxon>Pseudomonadati</taxon>
        <taxon>Pseudomonadota</taxon>
        <taxon>Betaproteobacteria</taxon>
        <taxon>Rhodocyclales</taxon>
        <taxon>Azonexaceae</taxon>
        <taxon>Azonexus</taxon>
    </lineage>
</organism>
<dbReference type="Proteomes" id="UP001479520">
    <property type="component" value="Chromosome"/>
</dbReference>
<dbReference type="EC" id="2.7.13.3" evidence="3"/>
<dbReference type="InterPro" id="IPR050980">
    <property type="entry name" value="2C_sensor_his_kinase"/>
</dbReference>